<evidence type="ECO:0000259" key="4">
    <source>
        <dbReference type="PROSITE" id="PS51898"/>
    </source>
</evidence>
<keyword evidence="1 3" id="KW-0238">DNA-binding</keyword>
<dbReference type="InterPro" id="IPR002104">
    <property type="entry name" value="Integrase_catalytic"/>
</dbReference>
<dbReference type="Pfam" id="PF00589">
    <property type="entry name" value="Phage_integrase"/>
    <property type="match status" value="1"/>
</dbReference>
<dbReference type="EMBL" id="CAKJTI010000003">
    <property type="protein sequence ID" value="CAG9611819.1"/>
    <property type="molecule type" value="Genomic_DNA"/>
</dbReference>
<dbReference type="RefSeq" id="WP_230574060.1">
    <property type="nucleotide sequence ID" value="NZ_CAKJTI010000003.1"/>
</dbReference>
<comment type="caution">
    <text evidence="6">The sequence shown here is derived from an EMBL/GenBank/DDBJ whole genome shotgun (WGS) entry which is preliminary data.</text>
</comment>
<protein>
    <submittedName>
        <fullName evidence="6">Tyrosine recombinase XerC</fullName>
    </submittedName>
</protein>
<evidence type="ECO:0000313" key="7">
    <source>
        <dbReference type="Proteomes" id="UP000789423"/>
    </source>
</evidence>
<gene>
    <name evidence="6" type="primary">xerC_3</name>
    <name evidence="6" type="ORF">BACCIP111899_00991</name>
</gene>
<dbReference type="CDD" id="cd00397">
    <property type="entry name" value="DNA_BRE_C"/>
    <property type="match status" value="1"/>
</dbReference>
<keyword evidence="7" id="KW-1185">Reference proteome</keyword>
<dbReference type="Gene3D" id="1.10.443.10">
    <property type="entry name" value="Intergrase catalytic core"/>
    <property type="match status" value="1"/>
</dbReference>
<evidence type="ECO:0000256" key="2">
    <source>
        <dbReference type="ARBA" id="ARBA00023172"/>
    </source>
</evidence>
<feature type="domain" description="Core-binding (CB)" evidence="5">
    <location>
        <begin position="22"/>
        <end position="118"/>
    </location>
</feature>
<evidence type="ECO:0000313" key="6">
    <source>
        <dbReference type="EMBL" id="CAG9611819.1"/>
    </source>
</evidence>
<dbReference type="Gene3D" id="1.10.150.130">
    <property type="match status" value="1"/>
</dbReference>
<dbReference type="PROSITE" id="PS51900">
    <property type="entry name" value="CB"/>
    <property type="match status" value="1"/>
</dbReference>
<dbReference type="SUPFAM" id="SSF56349">
    <property type="entry name" value="DNA breaking-rejoining enzymes"/>
    <property type="match status" value="1"/>
</dbReference>
<proteinExistence type="predicted"/>
<dbReference type="Proteomes" id="UP000789423">
    <property type="component" value="Unassembled WGS sequence"/>
</dbReference>
<dbReference type="InterPro" id="IPR050090">
    <property type="entry name" value="Tyrosine_recombinase_XerCD"/>
</dbReference>
<dbReference type="Pfam" id="PF13102">
    <property type="entry name" value="Phage_int_SAM_5"/>
    <property type="match status" value="1"/>
</dbReference>
<dbReference type="InterPro" id="IPR013762">
    <property type="entry name" value="Integrase-like_cat_sf"/>
</dbReference>
<keyword evidence="2" id="KW-0233">DNA recombination</keyword>
<feature type="domain" description="Tyr recombinase" evidence="4">
    <location>
        <begin position="139"/>
        <end position="321"/>
    </location>
</feature>
<sequence>MKRKRISVRKVSENNEKNLYDFDFQQAYDYFLSAKKSEGLRETTLISYDEHFRFFTNWLKEFHKDVQKISDVNSFLLREYMNYMREEHMNIKTKEAGLSPQTINARIRFLKNFYNLLFKEEIVEINPAESVRFLKIDETPFQPLTKEEMKRLFNIPDVKNYPQFRDYVLMNLLYDSGMRINEAINLVVSELEIKAKRIILPASKNKTRKIRIIPLSSHTVRLLMELINENQAHFESEYVFLNWYGEHLSEDTFRRNLKRYVEKAGITKRFSCHDFRRQFCTEFLAEGGSLFSLQSIVGHSQISTTRKYVRFDEQMIKNQHELYSPVVKLRQKFKRGR</sequence>
<dbReference type="InterPro" id="IPR011010">
    <property type="entry name" value="DNA_brk_join_enz"/>
</dbReference>
<reference evidence="6 7" key="1">
    <citation type="submission" date="2021-10" db="EMBL/GenBank/DDBJ databases">
        <authorList>
            <person name="Criscuolo A."/>
        </authorList>
    </citation>
    <scope>NUCLEOTIDE SEQUENCE [LARGE SCALE GENOMIC DNA]</scope>
    <source>
        <strain evidence="7">CIP 111899</strain>
    </source>
</reference>
<name>A0ABM8Y842_9BACI</name>
<dbReference type="InterPro" id="IPR044068">
    <property type="entry name" value="CB"/>
</dbReference>
<evidence type="ECO:0000256" key="3">
    <source>
        <dbReference type="PROSITE-ProRule" id="PRU01248"/>
    </source>
</evidence>
<dbReference type="PROSITE" id="PS51898">
    <property type="entry name" value="TYR_RECOMBINASE"/>
    <property type="match status" value="1"/>
</dbReference>
<evidence type="ECO:0000259" key="5">
    <source>
        <dbReference type="PROSITE" id="PS51900"/>
    </source>
</evidence>
<dbReference type="PANTHER" id="PTHR30349">
    <property type="entry name" value="PHAGE INTEGRASE-RELATED"/>
    <property type="match status" value="1"/>
</dbReference>
<dbReference type="InterPro" id="IPR025269">
    <property type="entry name" value="SAM-like_dom"/>
</dbReference>
<accession>A0ABM8Y842</accession>
<dbReference type="InterPro" id="IPR010998">
    <property type="entry name" value="Integrase_recombinase_N"/>
</dbReference>
<evidence type="ECO:0000256" key="1">
    <source>
        <dbReference type="ARBA" id="ARBA00023125"/>
    </source>
</evidence>
<organism evidence="6 7">
    <name type="scientific">Bacillus rhizoplanae</name>
    <dbReference type="NCBI Taxonomy" id="2880966"/>
    <lineage>
        <taxon>Bacteria</taxon>
        <taxon>Bacillati</taxon>
        <taxon>Bacillota</taxon>
        <taxon>Bacilli</taxon>
        <taxon>Bacillales</taxon>
        <taxon>Bacillaceae</taxon>
        <taxon>Bacillus</taxon>
    </lineage>
</organism>